<dbReference type="Proteomes" id="UP001168821">
    <property type="component" value="Unassembled WGS sequence"/>
</dbReference>
<evidence type="ECO:0000256" key="44">
    <source>
        <dbReference type="ARBA" id="ARBA00047578"/>
    </source>
</evidence>
<dbReference type="SUPFAM" id="SSF47336">
    <property type="entry name" value="ACP-like"/>
    <property type="match status" value="1"/>
</dbReference>
<dbReference type="Pfam" id="PF00109">
    <property type="entry name" value="ketoacyl-synt"/>
    <property type="match status" value="1"/>
</dbReference>
<dbReference type="InterPro" id="IPR029058">
    <property type="entry name" value="AB_hydrolase_fold"/>
</dbReference>
<dbReference type="GO" id="GO:0004315">
    <property type="term" value="F:3-oxoacyl-[acyl-carrier-protein] synthase activity"/>
    <property type="evidence" value="ECO:0007669"/>
    <property type="project" value="UniProtKB-EC"/>
</dbReference>
<evidence type="ECO:0000313" key="72">
    <source>
        <dbReference type="EMBL" id="KAJ3657152.1"/>
    </source>
</evidence>
<evidence type="ECO:0000256" key="62">
    <source>
        <dbReference type="ARBA" id="ARBA00049263"/>
    </source>
</evidence>
<keyword evidence="16" id="KW-0378">Hydrolase</keyword>
<dbReference type="Gene3D" id="1.10.1200.10">
    <property type="entry name" value="ACP-like"/>
    <property type="match status" value="1"/>
</dbReference>
<keyword evidence="26" id="KW-0511">Multifunctional enzyme</keyword>
<comment type="catalytic activity">
    <reaction evidence="34">
        <text>(3R)-hydroxyhexadecanoyl-[ACP] = (2E)-hexadecenoyl-[ACP] + H2O</text>
        <dbReference type="Rhea" id="RHEA:41908"/>
        <dbReference type="Rhea" id="RHEA-COMP:9650"/>
        <dbReference type="Rhea" id="RHEA-COMP:9651"/>
        <dbReference type="ChEBI" id="CHEBI:15377"/>
        <dbReference type="ChEBI" id="CHEBI:78480"/>
        <dbReference type="ChEBI" id="CHEBI:78481"/>
    </reaction>
    <physiologicalReaction direction="left-to-right" evidence="34">
        <dbReference type="Rhea" id="RHEA:41909"/>
    </physiologicalReaction>
</comment>
<comment type="catalytic activity">
    <reaction evidence="38">
        <text>3-oxooctadecanoyl-[ACP] + NADPH + H(+) = (3R)-hydroxyoctadecanoyl-[ACP] + NADP(+)</text>
        <dbReference type="Rhea" id="RHEA:41920"/>
        <dbReference type="Rhea" id="RHEA-COMP:9653"/>
        <dbReference type="Rhea" id="RHEA-COMP:9654"/>
        <dbReference type="ChEBI" id="CHEBI:15378"/>
        <dbReference type="ChEBI" id="CHEBI:57783"/>
        <dbReference type="ChEBI" id="CHEBI:58349"/>
        <dbReference type="ChEBI" id="CHEBI:78487"/>
        <dbReference type="ChEBI" id="CHEBI:78488"/>
    </reaction>
    <physiologicalReaction direction="left-to-right" evidence="38">
        <dbReference type="Rhea" id="RHEA:41921"/>
    </physiologicalReaction>
</comment>
<evidence type="ECO:0000256" key="22">
    <source>
        <dbReference type="ARBA" id="ARBA00023027"/>
    </source>
</evidence>
<organism evidence="72 73">
    <name type="scientific">Zophobas morio</name>
    <dbReference type="NCBI Taxonomy" id="2755281"/>
    <lineage>
        <taxon>Eukaryota</taxon>
        <taxon>Metazoa</taxon>
        <taxon>Ecdysozoa</taxon>
        <taxon>Arthropoda</taxon>
        <taxon>Hexapoda</taxon>
        <taxon>Insecta</taxon>
        <taxon>Pterygota</taxon>
        <taxon>Neoptera</taxon>
        <taxon>Endopterygota</taxon>
        <taxon>Coleoptera</taxon>
        <taxon>Polyphaga</taxon>
        <taxon>Cucujiformia</taxon>
        <taxon>Tenebrionidae</taxon>
        <taxon>Zophobas</taxon>
    </lineage>
</organism>
<dbReference type="GO" id="GO:0004314">
    <property type="term" value="F:[acyl-carrier-protein] S-malonyltransferase activity"/>
    <property type="evidence" value="ECO:0007669"/>
    <property type="project" value="UniProtKB-EC"/>
</dbReference>
<dbReference type="InterPro" id="IPR020843">
    <property type="entry name" value="ER"/>
</dbReference>
<evidence type="ECO:0000256" key="11">
    <source>
        <dbReference type="ARBA" id="ARBA00022450"/>
    </source>
</evidence>
<evidence type="ECO:0000313" key="73">
    <source>
        <dbReference type="Proteomes" id="UP001168821"/>
    </source>
</evidence>
<evidence type="ECO:0000256" key="59">
    <source>
        <dbReference type="ARBA" id="ARBA00049019"/>
    </source>
</evidence>
<evidence type="ECO:0000256" key="50">
    <source>
        <dbReference type="ARBA" id="ARBA00048281"/>
    </source>
</evidence>
<keyword evidence="17" id="KW-0276">Fatty acid metabolism</keyword>
<dbReference type="EC" id="1.3.1.39" evidence="2"/>
<comment type="catalytic activity">
    <reaction evidence="39">
        <text>hexanoyl-[ACP] + malonyl-[ACP] + H(+) = 3-oxooctanoyl-[ACP] + holo-[ACP] + CO2</text>
        <dbReference type="Rhea" id="RHEA:41836"/>
        <dbReference type="Rhea" id="RHEA-COMP:9623"/>
        <dbReference type="Rhea" id="RHEA-COMP:9632"/>
        <dbReference type="Rhea" id="RHEA-COMP:9633"/>
        <dbReference type="Rhea" id="RHEA-COMP:9685"/>
        <dbReference type="ChEBI" id="CHEBI:15378"/>
        <dbReference type="ChEBI" id="CHEBI:16526"/>
        <dbReference type="ChEBI" id="CHEBI:64479"/>
        <dbReference type="ChEBI" id="CHEBI:78449"/>
        <dbReference type="ChEBI" id="CHEBI:78459"/>
        <dbReference type="ChEBI" id="CHEBI:78460"/>
    </reaction>
    <physiologicalReaction direction="left-to-right" evidence="39">
        <dbReference type="Rhea" id="RHEA:41837"/>
    </physiologicalReaction>
</comment>
<dbReference type="PROSITE" id="PS52004">
    <property type="entry name" value="KS3_2"/>
    <property type="match status" value="1"/>
</dbReference>
<evidence type="ECO:0000256" key="27">
    <source>
        <dbReference type="ARBA" id="ARBA00023332"/>
    </source>
</evidence>
<evidence type="ECO:0000256" key="47">
    <source>
        <dbReference type="ARBA" id="ARBA00047953"/>
    </source>
</evidence>
<comment type="catalytic activity">
    <reaction evidence="31">
        <text>a (3R)-hydroxyacyl-[ACP] = a (2E)-enoyl-[ACP] + H2O</text>
        <dbReference type="Rhea" id="RHEA:13097"/>
        <dbReference type="Rhea" id="RHEA-COMP:9925"/>
        <dbReference type="Rhea" id="RHEA-COMP:9945"/>
        <dbReference type="ChEBI" id="CHEBI:15377"/>
        <dbReference type="ChEBI" id="CHEBI:78784"/>
        <dbReference type="ChEBI" id="CHEBI:78827"/>
        <dbReference type="EC" id="4.2.1.59"/>
    </reaction>
    <physiologicalReaction direction="left-to-right" evidence="31">
        <dbReference type="Rhea" id="RHEA:13098"/>
    </physiologicalReaction>
</comment>
<comment type="catalytic activity">
    <reaction evidence="32">
        <text>(3R)-hydroxytetradecanoyl-[ACP] = (2E)-tetradecenoyl-[ACP] + H2O</text>
        <dbReference type="Rhea" id="RHEA:41892"/>
        <dbReference type="Rhea" id="RHEA-COMP:9646"/>
        <dbReference type="Rhea" id="RHEA-COMP:9647"/>
        <dbReference type="ChEBI" id="CHEBI:15377"/>
        <dbReference type="ChEBI" id="CHEBI:78474"/>
        <dbReference type="ChEBI" id="CHEBI:78475"/>
    </reaction>
    <physiologicalReaction direction="left-to-right" evidence="32">
        <dbReference type="Rhea" id="RHEA:41893"/>
    </physiologicalReaction>
</comment>
<comment type="catalytic activity">
    <reaction evidence="45">
        <text>(2E)-hexadecenoyl-[ACP] + NADPH + H(+) = hexadecanoyl-[ACP] + NADP(+)</text>
        <dbReference type="Rhea" id="RHEA:41912"/>
        <dbReference type="Rhea" id="RHEA-COMP:9651"/>
        <dbReference type="Rhea" id="RHEA-COMP:9652"/>
        <dbReference type="ChEBI" id="CHEBI:15378"/>
        <dbReference type="ChEBI" id="CHEBI:57783"/>
        <dbReference type="ChEBI" id="CHEBI:58349"/>
        <dbReference type="ChEBI" id="CHEBI:78481"/>
        <dbReference type="ChEBI" id="CHEBI:78483"/>
    </reaction>
    <physiologicalReaction direction="left-to-right" evidence="45">
        <dbReference type="Rhea" id="RHEA:41913"/>
    </physiologicalReaction>
</comment>
<proteinExistence type="predicted"/>
<dbReference type="InterPro" id="IPR049900">
    <property type="entry name" value="PKS_mFAS_DH"/>
</dbReference>
<dbReference type="InterPro" id="IPR050091">
    <property type="entry name" value="PKS_NRPS_Biosynth_Enz"/>
</dbReference>
<dbReference type="SMART" id="SM00825">
    <property type="entry name" value="PKS_KS"/>
    <property type="match status" value="1"/>
</dbReference>
<evidence type="ECO:0000256" key="38">
    <source>
        <dbReference type="ARBA" id="ARBA00047300"/>
    </source>
</evidence>
<dbReference type="PANTHER" id="PTHR43775">
    <property type="entry name" value="FATTY ACID SYNTHASE"/>
    <property type="match status" value="1"/>
</dbReference>
<evidence type="ECO:0000256" key="39">
    <source>
        <dbReference type="ARBA" id="ARBA00047394"/>
    </source>
</evidence>
<dbReference type="SUPFAM" id="SSF53474">
    <property type="entry name" value="alpha/beta-Hydrolases"/>
    <property type="match status" value="1"/>
</dbReference>
<dbReference type="PROSITE" id="PS00012">
    <property type="entry name" value="PHOSPHOPANTETHEINE"/>
    <property type="match status" value="1"/>
</dbReference>
<dbReference type="SUPFAM" id="SSF52151">
    <property type="entry name" value="FabD/lysophospholipase-like"/>
    <property type="match status" value="1"/>
</dbReference>
<evidence type="ECO:0000256" key="51">
    <source>
        <dbReference type="ARBA" id="ARBA00048289"/>
    </source>
</evidence>
<dbReference type="Pfam" id="PF08659">
    <property type="entry name" value="KR"/>
    <property type="match status" value="1"/>
</dbReference>
<dbReference type="InterPro" id="IPR011032">
    <property type="entry name" value="GroES-like_sf"/>
</dbReference>
<dbReference type="Gene3D" id="3.10.129.110">
    <property type="entry name" value="Polyketide synthase dehydratase"/>
    <property type="match status" value="1"/>
</dbReference>
<dbReference type="SMART" id="SM00829">
    <property type="entry name" value="PKS_ER"/>
    <property type="match status" value="1"/>
</dbReference>
<evidence type="ECO:0000256" key="29">
    <source>
        <dbReference type="ARBA" id="ARBA00023373"/>
    </source>
</evidence>
<comment type="catalytic activity">
    <reaction evidence="64">
        <text>3-oxooctanoyl-[ACP] + NADPH + H(+) = (3R)-hydroxyoctanoyl-[ACP] + NADP(+)</text>
        <dbReference type="Rhea" id="RHEA:41840"/>
        <dbReference type="Rhea" id="RHEA-COMP:9633"/>
        <dbReference type="Rhea" id="RHEA-COMP:9634"/>
        <dbReference type="ChEBI" id="CHEBI:15378"/>
        <dbReference type="ChEBI" id="CHEBI:57783"/>
        <dbReference type="ChEBI" id="CHEBI:58349"/>
        <dbReference type="ChEBI" id="CHEBI:78460"/>
        <dbReference type="ChEBI" id="CHEBI:78461"/>
    </reaction>
    <physiologicalReaction direction="left-to-right" evidence="64">
        <dbReference type="Rhea" id="RHEA:41841"/>
    </physiologicalReaction>
</comment>
<evidence type="ECO:0000256" key="67">
    <source>
        <dbReference type="ARBA" id="ARBA00049533"/>
    </source>
</evidence>
<dbReference type="CDD" id="cd00833">
    <property type="entry name" value="PKS"/>
    <property type="match status" value="1"/>
</dbReference>
<comment type="catalytic activity">
    <reaction evidence="59">
        <text>(2E)-octadecenoyl-[ACP] + NADPH + H(+) = octadecanoyl-[ACP] + NADP(+)</text>
        <dbReference type="Rhea" id="RHEA:41928"/>
        <dbReference type="Rhea" id="RHEA-COMP:9655"/>
        <dbReference type="Rhea" id="RHEA-COMP:9656"/>
        <dbReference type="ChEBI" id="CHEBI:15378"/>
        <dbReference type="ChEBI" id="CHEBI:57783"/>
        <dbReference type="ChEBI" id="CHEBI:58349"/>
        <dbReference type="ChEBI" id="CHEBI:78489"/>
        <dbReference type="ChEBI" id="CHEBI:78495"/>
    </reaction>
    <physiologicalReaction direction="left-to-right" evidence="59">
        <dbReference type="Rhea" id="RHEA:41929"/>
    </physiologicalReaction>
</comment>
<dbReference type="Pfam" id="PF21089">
    <property type="entry name" value="PKS_DH_N"/>
    <property type="match status" value="1"/>
</dbReference>
<keyword evidence="23" id="KW-0443">Lipid metabolism</keyword>
<keyword evidence="11" id="KW-0596">Phosphopantetheine</keyword>
<comment type="catalytic activity">
    <reaction evidence="44">
        <text>dodecanoyl-[ACP] + malonyl-[ACP] + H(+) = 3-oxotetradecanoyl-[ACP] + holo-[ACP] + CO2</text>
        <dbReference type="Rhea" id="RHEA:41884"/>
        <dbReference type="Rhea" id="RHEA-COMP:9623"/>
        <dbReference type="Rhea" id="RHEA-COMP:9644"/>
        <dbReference type="Rhea" id="RHEA-COMP:9645"/>
        <dbReference type="Rhea" id="RHEA-COMP:9685"/>
        <dbReference type="ChEBI" id="CHEBI:15378"/>
        <dbReference type="ChEBI" id="CHEBI:16526"/>
        <dbReference type="ChEBI" id="CHEBI:64479"/>
        <dbReference type="ChEBI" id="CHEBI:65264"/>
        <dbReference type="ChEBI" id="CHEBI:78449"/>
        <dbReference type="ChEBI" id="CHEBI:78473"/>
    </reaction>
    <physiologicalReaction direction="left-to-right" evidence="44">
        <dbReference type="Rhea" id="RHEA:41885"/>
    </physiologicalReaction>
</comment>
<dbReference type="EC" id="4.2.1.59" evidence="6"/>
<comment type="catalytic activity">
    <reaction evidence="55">
        <text>a 2,3-saturated acyl-[ACP] + NADP(+) = a (2E)-enoyl-[ACP] + NADPH + H(+)</text>
        <dbReference type="Rhea" id="RHEA:22564"/>
        <dbReference type="Rhea" id="RHEA-COMP:9925"/>
        <dbReference type="Rhea" id="RHEA-COMP:9926"/>
        <dbReference type="ChEBI" id="CHEBI:15378"/>
        <dbReference type="ChEBI" id="CHEBI:57783"/>
        <dbReference type="ChEBI" id="CHEBI:58349"/>
        <dbReference type="ChEBI" id="CHEBI:78784"/>
        <dbReference type="ChEBI" id="CHEBI:78785"/>
        <dbReference type="EC" id="1.3.1.39"/>
    </reaction>
    <physiologicalReaction direction="right-to-left" evidence="55">
        <dbReference type="Rhea" id="RHEA:22566"/>
    </physiologicalReaction>
</comment>
<dbReference type="InterPro" id="IPR016036">
    <property type="entry name" value="Malonyl_transacylase_ACP-bd"/>
</dbReference>
<dbReference type="InterPro" id="IPR036291">
    <property type="entry name" value="NAD(P)-bd_dom_sf"/>
</dbReference>
<dbReference type="InterPro" id="IPR013149">
    <property type="entry name" value="ADH-like_C"/>
</dbReference>
<evidence type="ECO:0000256" key="36">
    <source>
        <dbReference type="ARBA" id="ARBA00023442"/>
    </source>
</evidence>
<dbReference type="InterPro" id="IPR014043">
    <property type="entry name" value="Acyl_transferase_dom"/>
</dbReference>
<evidence type="ECO:0000256" key="53">
    <source>
        <dbReference type="ARBA" id="ARBA00048506"/>
    </source>
</evidence>
<keyword evidence="15" id="KW-0702">S-nitrosylation</keyword>
<comment type="catalytic activity">
    <reaction evidence="58">
        <text>3-oxotetradecanoyl-[ACP] + NADPH + H(+) = (3R)-hydroxytetradecanoyl-[ACP] + NADP(+)</text>
        <dbReference type="Rhea" id="RHEA:41888"/>
        <dbReference type="Rhea" id="RHEA-COMP:9645"/>
        <dbReference type="Rhea" id="RHEA-COMP:9646"/>
        <dbReference type="ChEBI" id="CHEBI:15378"/>
        <dbReference type="ChEBI" id="CHEBI:57783"/>
        <dbReference type="ChEBI" id="CHEBI:58349"/>
        <dbReference type="ChEBI" id="CHEBI:78473"/>
        <dbReference type="ChEBI" id="CHEBI:78474"/>
    </reaction>
    <physiologicalReaction direction="left-to-right" evidence="58">
        <dbReference type="Rhea" id="RHEA:41889"/>
    </physiologicalReaction>
</comment>
<evidence type="ECO:0000256" key="9">
    <source>
        <dbReference type="ARBA" id="ARBA00013258"/>
    </source>
</evidence>
<feature type="active site" description="Proton donor; for dehydratase activity" evidence="68">
    <location>
        <position position="1055"/>
    </location>
</feature>
<protein>
    <recommendedName>
        <fullName evidence="10">Fatty acid synthase</fullName>
        <ecNumber evidence="5">1.1.1.100</ecNumber>
        <ecNumber evidence="2">1.3.1.39</ecNumber>
        <ecNumber evidence="8">2.3.1.38</ecNumber>
        <ecNumber evidence="9">2.3.1.39</ecNumber>
        <ecNumber evidence="7">2.3.1.41</ecNumber>
        <ecNumber evidence="4">2.3.1.85</ecNumber>
        <ecNumber evidence="3">3.1.2.14</ecNumber>
        <ecNumber evidence="6">4.2.1.59</ecNumber>
    </recommendedName>
</protein>
<dbReference type="GO" id="GO:0016297">
    <property type="term" value="F:fatty acyl-[ACP] hydrolase activity"/>
    <property type="evidence" value="ECO:0007669"/>
    <property type="project" value="UniProtKB-EC"/>
</dbReference>
<evidence type="ECO:0000256" key="61">
    <source>
        <dbReference type="ARBA" id="ARBA00049171"/>
    </source>
</evidence>
<comment type="catalytic activity">
    <reaction evidence="37">
        <text>acetyl-CoA + n malonyl-CoA + 2n NADPH + 2n H(+) = a long-chain fatty acid + (n+1) CoA + n CO2 + 2n NADP(+).</text>
        <dbReference type="EC" id="2.3.1.85"/>
    </reaction>
</comment>
<evidence type="ECO:0000256" key="65">
    <source>
        <dbReference type="ARBA" id="ARBA00049449"/>
    </source>
</evidence>
<comment type="catalytic activity">
    <reaction evidence="28">
        <text>(3R)-hydroxydodecanoyl-[ACP] = (2E)-dodecenoyl-[ACP] + H2O</text>
        <dbReference type="Rhea" id="RHEA:41876"/>
        <dbReference type="Rhea" id="RHEA-COMP:9642"/>
        <dbReference type="Rhea" id="RHEA-COMP:9643"/>
        <dbReference type="ChEBI" id="CHEBI:15377"/>
        <dbReference type="ChEBI" id="CHEBI:78470"/>
        <dbReference type="ChEBI" id="CHEBI:78472"/>
    </reaction>
    <physiologicalReaction direction="left-to-right" evidence="28">
        <dbReference type="Rhea" id="RHEA:41877"/>
    </physiologicalReaction>
</comment>
<evidence type="ECO:0000256" key="1">
    <source>
        <dbReference type="ARBA" id="ARBA00005189"/>
    </source>
</evidence>
<dbReference type="InterPro" id="IPR036736">
    <property type="entry name" value="ACP-like_sf"/>
</dbReference>
<dbReference type="CDD" id="cd08954">
    <property type="entry name" value="KR_1_FAS_SDR_x"/>
    <property type="match status" value="1"/>
</dbReference>
<dbReference type="EMBL" id="JALNTZ010000004">
    <property type="protein sequence ID" value="KAJ3657152.1"/>
    <property type="molecule type" value="Genomic_DNA"/>
</dbReference>
<comment type="catalytic activity">
    <reaction evidence="46">
        <text>(2E)-hexenoyl-[ACP] + NADPH + H(+) = hexanoyl-[ACP] + NADP(+)</text>
        <dbReference type="Rhea" id="RHEA:41832"/>
        <dbReference type="Rhea" id="RHEA-COMP:9631"/>
        <dbReference type="Rhea" id="RHEA-COMP:9632"/>
        <dbReference type="ChEBI" id="CHEBI:15378"/>
        <dbReference type="ChEBI" id="CHEBI:57783"/>
        <dbReference type="ChEBI" id="CHEBI:58349"/>
        <dbReference type="ChEBI" id="CHEBI:78458"/>
        <dbReference type="ChEBI" id="CHEBI:78459"/>
    </reaction>
    <physiologicalReaction direction="left-to-right" evidence="46">
        <dbReference type="Rhea" id="RHEA:41833"/>
    </physiologicalReaction>
</comment>
<evidence type="ECO:0000256" key="41">
    <source>
        <dbReference type="ARBA" id="ARBA00047440"/>
    </source>
</evidence>
<evidence type="ECO:0000256" key="64">
    <source>
        <dbReference type="ARBA" id="ARBA00049422"/>
    </source>
</evidence>
<evidence type="ECO:0000256" key="7">
    <source>
        <dbReference type="ARBA" id="ARBA00013191"/>
    </source>
</evidence>
<dbReference type="Pfam" id="PF02801">
    <property type="entry name" value="Ketoacyl-synt_C"/>
    <property type="match status" value="1"/>
</dbReference>
<comment type="catalytic activity">
    <reaction evidence="27">
        <text>(3R)-hydroxyoctanoyl-[ACP] = (2E)-octenoyl-[ACP] + H2O</text>
        <dbReference type="Rhea" id="RHEA:41844"/>
        <dbReference type="Rhea" id="RHEA-COMP:9634"/>
        <dbReference type="Rhea" id="RHEA-COMP:9635"/>
        <dbReference type="ChEBI" id="CHEBI:15377"/>
        <dbReference type="ChEBI" id="CHEBI:78461"/>
        <dbReference type="ChEBI" id="CHEBI:78462"/>
    </reaction>
    <physiologicalReaction direction="left-to-right" evidence="27">
        <dbReference type="Rhea" id="RHEA:41845"/>
    </physiologicalReaction>
</comment>
<dbReference type="Gene3D" id="3.30.70.3290">
    <property type="match status" value="1"/>
</dbReference>
<name>A0AA38II36_9CUCU</name>
<evidence type="ECO:0000256" key="42">
    <source>
        <dbReference type="ARBA" id="ARBA00047451"/>
    </source>
</evidence>
<evidence type="ECO:0000256" key="46">
    <source>
        <dbReference type="ARBA" id="ARBA00047897"/>
    </source>
</evidence>
<evidence type="ECO:0000256" key="26">
    <source>
        <dbReference type="ARBA" id="ARBA00023268"/>
    </source>
</evidence>
<comment type="catalytic activity">
    <reaction evidence="47">
        <text>3-oxobutanoyl-[ACP] + NADPH + H(+) = (3R)-hydroxybutanoyl-[ACP] + NADP(+)</text>
        <dbReference type="Rhea" id="RHEA:41804"/>
        <dbReference type="Rhea" id="RHEA-COMP:9625"/>
        <dbReference type="Rhea" id="RHEA-COMP:9626"/>
        <dbReference type="ChEBI" id="CHEBI:15378"/>
        <dbReference type="ChEBI" id="CHEBI:57783"/>
        <dbReference type="ChEBI" id="CHEBI:58349"/>
        <dbReference type="ChEBI" id="CHEBI:78450"/>
        <dbReference type="ChEBI" id="CHEBI:78451"/>
    </reaction>
    <physiologicalReaction direction="left-to-right" evidence="47">
        <dbReference type="Rhea" id="RHEA:41805"/>
    </physiologicalReaction>
</comment>
<dbReference type="InterPro" id="IPR016035">
    <property type="entry name" value="Acyl_Trfase/lysoPLipase"/>
</dbReference>
<evidence type="ECO:0000256" key="58">
    <source>
        <dbReference type="ARBA" id="ARBA00048935"/>
    </source>
</evidence>
<dbReference type="GO" id="GO:0004312">
    <property type="term" value="F:fatty acid synthase activity"/>
    <property type="evidence" value="ECO:0007669"/>
    <property type="project" value="UniProtKB-EC"/>
</dbReference>
<comment type="function">
    <text evidence="36">Fatty acid synthetase is a multifunctional enzyme that catalyzes the de novo biosynthesis of long-chain saturated fatty acids starting from acetyl-CoA and malonyl-CoA in the presence of NADPH. This multifunctional protein contains 7 catalytic activities and a site for the binding of the prosthetic group 4'-phosphopantetheine of the acyl carrier protein ([ACP]) domain.</text>
</comment>
<dbReference type="Gene3D" id="3.40.50.1820">
    <property type="entry name" value="alpha/beta hydrolase"/>
    <property type="match status" value="2"/>
</dbReference>
<comment type="catalytic activity">
    <reaction evidence="56">
        <text>holo-[ACP] + acetyl-CoA = acetyl-[ACP] + CoA</text>
        <dbReference type="Rhea" id="RHEA:41788"/>
        <dbReference type="Rhea" id="RHEA-COMP:9621"/>
        <dbReference type="Rhea" id="RHEA-COMP:9685"/>
        <dbReference type="ChEBI" id="CHEBI:57287"/>
        <dbReference type="ChEBI" id="CHEBI:57288"/>
        <dbReference type="ChEBI" id="CHEBI:64479"/>
        <dbReference type="ChEBI" id="CHEBI:78446"/>
        <dbReference type="EC" id="2.3.1.38"/>
    </reaction>
    <physiologicalReaction direction="left-to-right" evidence="56">
        <dbReference type="Rhea" id="RHEA:41789"/>
    </physiologicalReaction>
</comment>
<comment type="catalytic activity">
    <reaction evidence="52">
        <text>(2E)-octenoyl-[ACP] + NADPH + H(+) = octanoyl-[ACP] + NADP(+)</text>
        <dbReference type="Rhea" id="RHEA:41848"/>
        <dbReference type="Rhea" id="RHEA-COMP:9635"/>
        <dbReference type="Rhea" id="RHEA-COMP:9636"/>
        <dbReference type="ChEBI" id="CHEBI:15378"/>
        <dbReference type="ChEBI" id="CHEBI:57783"/>
        <dbReference type="ChEBI" id="CHEBI:58349"/>
        <dbReference type="ChEBI" id="CHEBI:78462"/>
        <dbReference type="ChEBI" id="CHEBI:78463"/>
    </reaction>
    <physiologicalReaction direction="left-to-right" evidence="52">
        <dbReference type="Rhea" id="RHEA:41849"/>
    </physiologicalReaction>
</comment>
<evidence type="ECO:0000256" key="5">
    <source>
        <dbReference type="ARBA" id="ARBA00012948"/>
    </source>
</evidence>
<evidence type="ECO:0000256" key="13">
    <source>
        <dbReference type="ARBA" id="ARBA00022553"/>
    </source>
</evidence>
<comment type="catalytic activity">
    <reaction evidence="41">
        <text>3-oxodecanoyl-[ACP] + NADPH + H(+) = (3R)-hydroxydecanoyl-[ACP] + NADP(+)</text>
        <dbReference type="Rhea" id="RHEA:41856"/>
        <dbReference type="Rhea" id="RHEA-COMP:9637"/>
        <dbReference type="Rhea" id="RHEA-COMP:9638"/>
        <dbReference type="ChEBI" id="CHEBI:15378"/>
        <dbReference type="ChEBI" id="CHEBI:57783"/>
        <dbReference type="ChEBI" id="CHEBI:58349"/>
        <dbReference type="ChEBI" id="CHEBI:78464"/>
        <dbReference type="ChEBI" id="CHEBI:78466"/>
    </reaction>
    <physiologicalReaction direction="left-to-right" evidence="41">
        <dbReference type="Rhea" id="RHEA:41857"/>
    </physiologicalReaction>
</comment>
<dbReference type="Gene3D" id="3.90.180.10">
    <property type="entry name" value="Medium-chain alcohol dehydrogenases, catalytic domain"/>
    <property type="match status" value="1"/>
</dbReference>
<comment type="catalytic activity">
    <reaction evidence="60">
        <text>decanoyl-[ACP] + malonyl-[ACP] + H(+) = 3-oxododecanoyl-[ACP] + holo-[ACP] + CO2</text>
        <dbReference type="Rhea" id="RHEA:41868"/>
        <dbReference type="Rhea" id="RHEA-COMP:9623"/>
        <dbReference type="Rhea" id="RHEA-COMP:9640"/>
        <dbReference type="Rhea" id="RHEA-COMP:9641"/>
        <dbReference type="Rhea" id="RHEA-COMP:9685"/>
        <dbReference type="ChEBI" id="CHEBI:15378"/>
        <dbReference type="ChEBI" id="CHEBI:16526"/>
        <dbReference type="ChEBI" id="CHEBI:64479"/>
        <dbReference type="ChEBI" id="CHEBI:78449"/>
        <dbReference type="ChEBI" id="CHEBI:78468"/>
        <dbReference type="ChEBI" id="CHEBI:78469"/>
    </reaction>
    <physiologicalReaction direction="left-to-right" evidence="60">
        <dbReference type="Rhea" id="RHEA:41869"/>
    </physiologicalReaction>
</comment>
<keyword evidence="14" id="KW-0808">Transferase</keyword>
<evidence type="ECO:0000256" key="3">
    <source>
        <dbReference type="ARBA" id="ARBA00012480"/>
    </source>
</evidence>
<dbReference type="PROSITE" id="PS50075">
    <property type="entry name" value="CARRIER"/>
    <property type="match status" value="1"/>
</dbReference>
<evidence type="ECO:0000256" key="48">
    <source>
        <dbReference type="ARBA" id="ARBA00047961"/>
    </source>
</evidence>
<gene>
    <name evidence="72" type="ORF">Zmor_016177</name>
</gene>
<dbReference type="InterPro" id="IPR049552">
    <property type="entry name" value="PKS_DH_N"/>
</dbReference>
<evidence type="ECO:0000256" key="33">
    <source>
        <dbReference type="ARBA" id="ARBA00023399"/>
    </source>
</evidence>
<dbReference type="GO" id="GO:0004313">
    <property type="term" value="F:[acyl-carrier-protein] S-acetyltransferase activity"/>
    <property type="evidence" value="ECO:0007669"/>
    <property type="project" value="UniProtKB-EC"/>
</dbReference>
<dbReference type="Pfam" id="PF00975">
    <property type="entry name" value="Thioesterase"/>
    <property type="match status" value="1"/>
</dbReference>
<dbReference type="InterPro" id="IPR006162">
    <property type="entry name" value="Ppantetheine_attach_site"/>
</dbReference>
<dbReference type="Pfam" id="PF00550">
    <property type="entry name" value="PP-binding"/>
    <property type="match status" value="1"/>
</dbReference>
<evidence type="ECO:0000256" key="43">
    <source>
        <dbReference type="ARBA" id="ARBA00047500"/>
    </source>
</evidence>
<dbReference type="Pfam" id="PF16197">
    <property type="entry name" value="KAsynt_C_assoc"/>
    <property type="match status" value="1"/>
</dbReference>
<evidence type="ECO:0000256" key="19">
    <source>
        <dbReference type="ARBA" id="ARBA00022898"/>
    </source>
</evidence>
<dbReference type="PANTHER" id="PTHR43775:SF7">
    <property type="entry name" value="FATTY ACID SYNTHASE"/>
    <property type="match status" value="1"/>
</dbReference>
<feature type="region of interest" description="N-terminal hotdog fold" evidence="68">
    <location>
        <begin position="843"/>
        <end position="964"/>
    </location>
</feature>
<evidence type="ECO:0000256" key="12">
    <source>
        <dbReference type="ARBA" id="ARBA00022516"/>
    </source>
</evidence>
<comment type="catalytic activity">
    <reaction evidence="43">
        <text>(2E)-butenoyl-[ACP] + NADPH + H(+) = butanoyl-[ACP] + NADP(+)</text>
        <dbReference type="Rhea" id="RHEA:41812"/>
        <dbReference type="Rhea" id="RHEA-COMP:9627"/>
        <dbReference type="Rhea" id="RHEA-COMP:9628"/>
        <dbReference type="ChEBI" id="CHEBI:15378"/>
        <dbReference type="ChEBI" id="CHEBI:57783"/>
        <dbReference type="ChEBI" id="CHEBI:58349"/>
        <dbReference type="ChEBI" id="CHEBI:78453"/>
        <dbReference type="ChEBI" id="CHEBI:78454"/>
    </reaction>
    <physiologicalReaction direction="left-to-right" evidence="43">
        <dbReference type="Rhea" id="RHEA:41813"/>
    </physiologicalReaction>
</comment>
<evidence type="ECO:0000256" key="56">
    <source>
        <dbReference type="ARBA" id="ARBA00048691"/>
    </source>
</evidence>
<evidence type="ECO:0000259" key="70">
    <source>
        <dbReference type="PROSITE" id="PS52004"/>
    </source>
</evidence>
<keyword evidence="12" id="KW-0444">Lipid biosynthesis</keyword>
<comment type="catalytic activity">
    <reaction evidence="33">
        <text>(3R)-hydroxyoctadecanoyl-[ACP] = (2E)-octadecenoyl-[ACP] + H2O</text>
        <dbReference type="Rhea" id="RHEA:41924"/>
        <dbReference type="Rhea" id="RHEA-COMP:9654"/>
        <dbReference type="Rhea" id="RHEA-COMP:9655"/>
        <dbReference type="ChEBI" id="CHEBI:15377"/>
        <dbReference type="ChEBI" id="CHEBI:78488"/>
        <dbReference type="ChEBI" id="CHEBI:78489"/>
    </reaction>
    <physiologicalReaction direction="left-to-right" evidence="33">
        <dbReference type="Rhea" id="RHEA:41925"/>
    </physiologicalReaction>
</comment>
<comment type="catalytic activity">
    <reaction evidence="66">
        <text>(2E)-decenoyl-[ACP] + NADPH + H(+) = decanoyl-[ACP] + NADP(+)</text>
        <dbReference type="Rhea" id="RHEA:41864"/>
        <dbReference type="Rhea" id="RHEA-COMP:9639"/>
        <dbReference type="Rhea" id="RHEA-COMP:9640"/>
        <dbReference type="ChEBI" id="CHEBI:15378"/>
        <dbReference type="ChEBI" id="CHEBI:57783"/>
        <dbReference type="ChEBI" id="CHEBI:58349"/>
        <dbReference type="ChEBI" id="CHEBI:78467"/>
        <dbReference type="ChEBI" id="CHEBI:78468"/>
    </reaction>
    <physiologicalReaction direction="left-to-right" evidence="66">
        <dbReference type="Rhea" id="RHEA:41865"/>
    </physiologicalReaction>
</comment>
<evidence type="ECO:0000256" key="35">
    <source>
        <dbReference type="ARBA" id="ARBA00023402"/>
    </source>
</evidence>
<keyword evidence="20" id="KW-0007">Acetylation</keyword>
<evidence type="ECO:0000256" key="63">
    <source>
        <dbReference type="ARBA" id="ARBA00049414"/>
    </source>
</evidence>
<evidence type="ECO:0000256" key="30">
    <source>
        <dbReference type="ARBA" id="ARBA00023388"/>
    </source>
</evidence>
<comment type="catalytic activity">
    <reaction evidence="42">
        <text>tetradecanoyl-[ACP] + malonyl-[ACP] + H(+) = 3-oxohexadecanoyl-[ACP] + holo-[ACP] + CO2</text>
        <dbReference type="Rhea" id="RHEA:41900"/>
        <dbReference type="Rhea" id="RHEA-COMP:9623"/>
        <dbReference type="Rhea" id="RHEA-COMP:9648"/>
        <dbReference type="Rhea" id="RHEA-COMP:9649"/>
        <dbReference type="Rhea" id="RHEA-COMP:9685"/>
        <dbReference type="ChEBI" id="CHEBI:15378"/>
        <dbReference type="ChEBI" id="CHEBI:16526"/>
        <dbReference type="ChEBI" id="CHEBI:64479"/>
        <dbReference type="ChEBI" id="CHEBI:78449"/>
        <dbReference type="ChEBI" id="CHEBI:78477"/>
        <dbReference type="ChEBI" id="CHEBI:78478"/>
    </reaction>
    <physiologicalReaction direction="left-to-right" evidence="42">
        <dbReference type="Rhea" id="RHEA:41901"/>
    </physiologicalReaction>
</comment>
<dbReference type="GO" id="GO:0019171">
    <property type="term" value="F:(3R)-hydroxyacyl-[acyl-carrier-protein] dehydratase activity"/>
    <property type="evidence" value="ECO:0007669"/>
    <property type="project" value="UniProtKB-EC"/>
</dbReference>
<feature type="domain" description="Ketosynthase family 3 (KS3)" evidence="70">
    <location>
        <begin position="6"/>
        <end position="411"/>
    </location>
</feature>
<comment type="caution">
    <text evidence="72">The sequence shown here is derived from an EMBL/GenBank/DDBJ whole genome shotgun (WGS) entry which is preliminary data.</text>
</comment>
<evidence type="ECO:0000256" key="25">
    <source>
        <dbReference type="ARBA" id="ARBA00023239"/>
    </source>
</evidence>
<evidence type="ECO:0000256" key="32">
    <source>
        <dbReference type="ARBA" id="ARBA00023398"/>
    </source>
</evidence>
<dbReference type="EC" id="3.1.2.14" evidence="3"/>
<dbReference type="GO" id="GO:0006633">
    <property type="term" value="P:fatty acid biosynthetic process"/>
    <property type="evidence" value="ECO:0007669"/>
    <property type="project" value="UniProtKB-KW"/>
</dbReference>
<dbReference type="SUPFAM" id="SSF55048">
    <property type="entry name" value="Probable ACP-binding domain of malonyl-CoA ACP transacylase"/>
    <property type="match status" value="1"/>
</dbReference>
<comment type="catalytic activity">
    <reaction evidence="61">
        <text>(2E)-tetradecenoyl-[ACP] + NADPH + H(+) = tetradecanoyl-[ACP] + NADP(+)</text>
        <dbReference type="Rhea" id="RHEA:41896"/>
        <dbReference type="Rhea" id="RHEA-COMP:9647"/>
        <dbReference type="Rhea" id="RHEA-COMP:9648"/>
        <dbReference type="ChEBI" id="CHEBI:15378"/>
        <dbReference type="ChEBI" id="CHEBI:57783"/>
        <dbReference type="ChEBI" id="CHEBI:58349"/>
        <dbReference type="ChEBI" id="CHEBI:78475"/>
        <dbReference type="ChEBI" id="CHEBI:78477"/>
    </reaction>
    <physiologicalReaction direction="left-to-right" evidence="61">
        <dbReference type="Rhea" id="RHEA:41897"/>
    </physiologicalReaction>
</comment>
<evidence type="ECO:0000256" key="28">
    <source>
        <dbReference type="ARBA" id="ARBA00023351"/>
    </source>
</evidence>
<dbReference type="EC" id="2.3.1.38" evidence="8"/>
<evidence type="ECO:0000256" key="31">
    <source>
        <dbReference type="ARBA" id="ARBA00023394"/>
    </source>
</evidence>
<comment type="catalytic activity">
    <reaction evidence="50">
        <text>(2E)-dodecenoyl-[ACP] + NADPH + H(+) = dodecanoyl-[ACP] + NADP(+)</text>
        <dbReference type="Rhea" id="RHEA:41880"/>
        <dbReference type="Rhea" id="RHEA-COMP:9643"/>
        <dbReference type="Rhea" id="RHEA-COMP:9644"/>
        <dbReference type="ChEBI" id="CHEBI:15378"/>
        <dbReference type="ChEBI" id="CHEBI:57783"/>
        <dbReference type="ChEBI" id="CHEBI:58349"/>
        <dbReference type="ChEBI" id="CHEBI:65264"/>
        <dbReference type="ChEBI" id="CHEBI:78472"/>
    </reaction>
    <physiologicalReaction direction="left-to-right" evidence="50">
        <dbReference type="Rhea" id="RHEA:41881"/>
    </physiologicalReaction>
</comment>
<evidence type="ECO:0000256" key="57">
    <source>
        <dbReference type="ARBA" id="ARBA00048704"/>
    </source>
</evidence>
<comment type="catalytic activity">
    <reaction evidence="48">
        <text>acetyl-[ACP] + malonyl-[ACP] + H(+) = 3-oxobutanoyl-[ACP] + holo-[ACP] + CO2</text>
        <dbReference type="Rhea" id="RHEA:41800"/>
        <dbReference type="Rhea" id="RHEA-COMP:9621"/>
        <dbReference type="Rhea" id="RHEA-COMP:9623"/>
        <dbReference type="Rhea" id="RHEA-COMP:9625"/>
        <dbReference type="Rhea" id="RHEA-COMP:9685"/>
        <dbReference type="ChEBI" id="CHEBI:15378"/>
        <dbReference type="ChEBI" id="CHEBI:16526"/>
        <dbReference type="ChEBI" id="CHEBI:64479"/>
        <dbReference type="ChEBI" id="CHEBI:78446"/>
        <dbReference type="ChEBI" id="CHEBI:78449"/>
        <dbReference type="ChEBI" id="CHEBI:78450"/>
    </reaction>
    <physiologicalReaction direction="left-to-right" evidence="48">
        <dbReference type="Rhea" id="RHEA:41801"/>
    </physiologicalReaction>
</comment>
<dbReference type="Gene3D" id="3.40.366.10">
    <property type="entry name" value="Malonyl-Coenzyme A Acyl Carrier Protein, domain 2"/>
    <property type="match status" value="1"/>
</dbReference>
<accession>A0AA38II36</accession>
<feature type="domain" description="Carrier" evidence="69">
    <location>
        <begin position="1943"/>
        <end position="2020"/>
    </location>
</feature>
<comment type="catalytic activity">
    <reaction evidence="63">
        <text>3-oxohexadecanoyl-[ACP] + NADPH + H(+) = (3R)-hydroxyhexadecanoyl-[ACP] + NADP(+)</text>
        <dbReference type="Rhea" id="RHEA:41904"/>
        <dbReference type="Rhea" id="RHEA-COMP:9649"/>
        <dbReference type="Rhea" id="RHEA-COMP:9650"/>
        <dbReference type="ChEBI" id="CHEBI:15378"/>
        <dbReference type="ChEBI" id="CHEBI:57783"/>
        <dbReference type="ChEBI" id="CHEBI:58349"/>
        <dbReference type="ChEBI" id="CHEBI:78478"/>
        <dbReference type="ChEBI" id="CHEBI:78480"/>
    </reaction>
    <physiologicalReaction direction="left-to-right" evidence="63">
        <dbReference type="Rhea" id="RHEA:41905"/>
    </physiologicalReaction>
</comment>
<dbReference type="InterPro" id="IPR016039">
    <property type="entry name" value="Thiolase-like"/>
</dbReference>
<evidence type="ECO:0000256" key="10">
    <source>
        <dbReference type="ARBA" id="ARBA00018769"/>
    </source>
</evidence>
<dbReference type="InterPro" id="IPR001031">
    <property type="entry name" value="Thioesterase"/>
</dbReference>
<comment type="catalytic activity">
    <reaction evidence="40">
        <text>a (3R)-hydroxyacyl-[ACP] + NADP(+) = a 3-oxoacyl-[ACP] + NADPH + H(+)</text>
        <dbReference type="Rhea" id="RHEA:17397"/>
        <dbReference type="Rhea" id="RHEA-COMP:9916"/>
        <dbReference type="Rhea" id="RHEA-COMP:9945"/>
        <dbReference type="ChEBI" id="CHEBI:15378"/>
        <dbReference type="ChEBI" id="CHEBI:57783"/>
        <dbReference type="ChEBI" id="CHEBI:58349"/>
        <dbReference type="ChEBI" id="CHEBI:78776"/>
        <dbReference type="ChEBI" id="CHEBI:78827"/>
        <dbReference type="EC" id="1.1.1.100"/>
    </reaction>
    <physiologicalReaction direction="right-to-left" evidence="40">
        <dbReference type="Rhea" id="RHEA:17399"/>
    </physiologicalReaction>
</comment>
<keyword evidence="19" id="KW-0663">Pyridoxal phosphate</keyword>
<comment type="catalytic activity">
    <reaction evidence="67">
        <text>octanoyl-[ACP] + malonyl-[ACP] + H(+) = 3-oxodecanoyl-[ACP] + holo-[ACP] + CO2</text>
        <dbReference type="Rhea" id="RHEA:41852"/>
        <dbReference type="Rhea" id="RHEA-COMP:9623"/>
        <dbReference type="Rhea" id="RHEA-COMP:9636"/>
        <dbReference type="Rhea" id="RHEA-COMP:9637"/>
        <dbReference type="Rhea" id="RHEA-COMP:9685"/>
        <dbReference type="ChEBI" id="CHEBI:15378"/>
        <dbReference type="ChEBI" id="CHEBI:16526"/>
        <dbReference type="ChEBI" id="CHEBI:64479"/>
        <dbReference type="ChEBI" id="CHEBI:78449"/>
        <dbReference type="ChEBI" id="CHEBI:78463"/>
        <dbReference type="ChEBI" id="CHEBI:78464"/>
    </reaction>
    <physiologicalReaction direction="left-to-right" evidence="67">
        <dbReference type="Rhea" id="RHEA:41853"/>
    </physiologicalReaction>
</comment>
<comment type="catalytic activity">
    <reaction evidence="49">
        <text>hexadecanoyl-[ACP] + malonyl-[ACP] + H(+) = 3-oxooctadecanoyl-[ACP] + holo-[ACP] + CO2</text>
        <dbReference type="Rhea" id="RHEA:41916"/>
        <dbReference type="Rhea" id="RHEA-COMP:9623"/>
        <dbReference type="Rhea" id="RHEA-COMP:9652"/>
        <dbReference type="Rhea" id="RHEA-COMP:9653"/>
        <dbReference type="Rhea" id="RHEA-COMP:9685"/>
        <dbReference type="ChEBI" id="CHEBI:15378"/>
        <dbReference type="ChEBI" id="CHEBI:16526"/>
        <dbReference type="ChEBI" id="CHEBI:64479"/>
        <dbReference type="ChEBI" id="CHEBI:78449"/>
        <dbReference type="ChEBI" id="CHEBI:78483"/>
        <dbReference type="ChEBI" id="CHEBI:78487"/>
    </reaction>
    <physiologicalReaction direction="left-to-right" evidence="49">
        <dbReference type="Rhea" id="RHEA:41917"/>
    </physiologicalReaction>
</comment>
<dbReference type="InterPro" id="IPR014030">
    <property type="entry name" value="Ketoacyl_synth_N"/>
</dbReference>
<dbReference type="InterPro" id="IPR057326">
    <property type="entry name" value="KR_dom"/>
</dbReference>
<evidence type="ECO:0000256" key="20">
    <source>
        <dbReference type="ARBA" id="ARBA00022990"/>
    </source>
</evidence>
<feature type="domain" description="PKS/mFAS DH" evidence="71">
    <location>
        <begin position="843"/>
        <end position="1176"/>
    </location>
</feature>
<keyword evidence="73" id="KW-1185">Reference proteome</keyword>
<evidence type="ECO:0000256" key="60">
    <source>
        <dbReference type="ARBA" id="ARBA00049109"/>
    </source>
</evidence>
<feature type="region of interest" description="C-terminal hotdog fold" evidence="68">
    <location>
        <begin position="979"/>
        <end position="1176"/>
    </location>
</feature>
<dbReference type="SMART" id="SM00823">
    <property type="entry name" value="PKS_PP"/>
    <property type="match status" value="1"/>
</dbReference>
<evidence type="ECO:0000256" key="17">
    <source>
        <dbReference type="ARBA" id="ARBA00022832"/>
    </source>
</evidence>
<evidence type="ECO:0000256" key="21">
    <source>
        <dbReference type="ARBA" id="ARBA00023002"/>
    </source>
</evidence>
<dbReference type="Pfam" id="PF00698">
    <property type="entry name" value="Acyl_transf_1"/>
    <property type="match status" value="1"/>
</dbReference>
<evidence type="ECO:0000256" key="37">
    <source>
        <dbReference type="ARBA" id="ARBA00044883"/>
    </source>
</evidence>
<keyword evidence="24" id="KW-0275">Fatty acid biosynthesis</keyword>
<evidence type="ECO:0000256" key="14">
    <source>
        <dbReference type="ARBA" id="ARBA00022679"/>
    </source>
</evidence>
<dbReference type="EC" id="2.3.1.39" evidence="9"/>
<evidence type="ECO:0000256" key="4">
    <source>
        <dbReference type="ARBA" id="ARBA00012873"/>
    </source>
</evidence>
<keyword evidence="13" id="KW-0597">Phosphoprotein</keyword>
<evidence type="ECO:0000256" key="66">
    <source>
        <dbReference type="ARBA" id="ARBA00049521"/>
    </source>
</evidence>
<evidence type="ECO:0000256" key="18">
    <source>
        <dbReference type="ARBA" id="ARBA00022857"/>
    </source>
</evidence>
<evidence type="ECO:0000256" key="54">
    <source>
        <dbReference type="ARBA" id="ARBA00048571"/>
    </source>
</evidence>
<evidence type="ECO:0000259" key="69">
    <source>
        <dbReference type="PROSITE" id="PS50075"/>
    </source>
</evidence>
<dbReference type="InterPro" id="IPR020806">
    <property type="entry name" value="PKS_PP-bd"/>
</dbReference>
<dbReference type="InterPro" id="IPR014031">
    <property type="entry name" value="Ketoacyl_synth_C"/>
</dbReference>
<evidence type="ECO:0000256" key="68">
    <source>
        <dbReference type="PROSITE-ProRule" id="PRU01363"/>
    </source>
</evidence>
<comment type="catalytic activity">
    <reaction evidence="51">
        <text>tetradecanoyl-[ACP] + H2O = tetradecanoate + holo-[ACP] + H(+)</text>
        <dbReference type="Rhea" id="RHEA:30123"/>
        <dbReference type="Rhea" id="RHEA-COMP:9648"/>
        <dbReference type="Rhea" id="RHEA-COMP:9685"/>
        <dbReference type="ChEBI" id="CHEBI:15377"/>
        <dbReference type="ChEBI" id="CHEBI:15378"/>
        <dbReference type="ChEBI" id="CHEBI:30807"/>
        <dbReference type="ChEBI" id="CHEBI:64479"/>
        <dbReference type="ChEBI" id="CHEBI:78477"/>
        <dbReference type="EC" id="3.1.2.14"/>
    </reaction>
    <physiologicalReaction direction="left-to-right" evidence="51">
        <dbReference type="Rhea" id="RHEA:30124"/>
    </physiologicalReaction>
</comment>
<dbReference type="CDD" id="cd05195">
    <property type="entry name" value="enoyl_red"/>
    <property type="match status" value="1"/>
</dbReference>
<keyword evidence="22" id="KW-0520">NAD</keyword>
<reference evidence="72" key="1">
    <citation type="journal article" date="2023" name="G3 (Bethesda)">
        <title>Whole genome assemblies of Zophobas morio and Tenebrio molitor.</title>
        <authorList>
            <person name="Kaur S."/>
            <person name="Stinson S.A."/>
            <person name="diCenzo G.C."/>
        </authorList>
    </citation>
    <scope>NUCLEOTIDE SEQUENCE</scope>
    <source>
        <strain evidence="72">QUZm001</strain>
    </source>
</reference>
<dbReference type="SUPFAM" id="SSF50129">
    <property type="entry name" value="GroES-like"/>
    <property type="match status" value="1"/>
</dbReference>
<dbReference type="SUPFAM" id="SSF53901">
    <property type="entry name" value="Thiolase-like"/>
    <property type="match status" value="1"/>
</dbReference>
<dbReference type="InterPro" id="IPR020841">
    <property type="entry name" value="PKS_Beta-ketoAc_synthase_dom"/>
</dbReference>
<comment type="catalytic activity">
    <reaction evidence="35">
        <text>(3R)-hydroxybutanoyl-[ACP] = (2E)-butenoyl-[ACP] + H2O</text>
        <dbReference type="Rhea" id="RHEA:41808"/>
        <dbReference type="Rhea" id="RHEA-COMP:9626"/>
        <dbReference type="Rhea" id="RHEA-COMP:9627"/>
        <dbReference type="ChEBI" id="CHEBI:15377"/>
        <dbReference type="ChEBI" id="CHEBI:78451"/>
        <dbReference type="ChEBI" id="CHEBI:78453"/>
    </reaction>
    <physiologicalReaction direction="left-to-right" evidence="35">
        <dbReference type="Rhea" id="RHEA:41809"/>
    </physiologicalReaction>
</comment>
<comment type="catalytic activity">
    <reaction evidence="62">
        <text>3-oxododecanoyl-[ACP] + NADPH + H(+) = (3R)-hydroxydodecanoyl-[ACP] + NADP(+)</text>
        <dbReference type="Rhea" id="RHEA:41872"/>
        <dbReference type="Rhea" id="RHEA-COMP:9641"/>
        <dbReference type="Rhea" id="RHEA-COMP:9642"/>
        <dbReference type="ChEBI" id="CHEBI:15378"/>
        <dbReference type="ChEBI" id="CHEBI:57783"/>
        <dbReference type="ChEBI" id="CHEBI:58349"/>
        <dbReference type="ChEBI" id="CHEBI:78469"/>
        <dbReference type="ChEBI" id="CHEBI:78470"/>
    </reaction>
    <physiologicalReaction direction="left-to-right" evidence="62">
        <dbReference type="Rhea" id="RHEA:41873"/>
    </physiologicalReaction>
</comment>
<dbReference type="EC" id="2.3.1.41" evidence="7"/>
<evidence type="ECO:0000256" key="8">
    <source>
        <dbReference type="ARBA" id="ARBA00013256"/>
    </source>
</evidence>
<dbReference type="EC" id="1.1.1.100" evidence="5"/>
<comment type="catalytic activity">
    <reaction evidence="30">
        <text>(3R)-hydroxydecanoyl-[ACP] = (2E)-decenoyl-[ACP] + H2O</text>
        <dbReference type="Rhea" id="RHEA:41860"/>
        <dbReference type="Rhea" id="RHEA-COMP:9638"/>
        <dbReference type="Rhea" id="RHEA-COMP:9639"/>
        <dbReference type="ChEBI" id="CHEBI:15377"/>
        <dbReference type="ChEBI" id="CHEBI:78466"/>
        <dbReference type="ChEBI" id="CHEBI:78467"/>
    </reaction>
    <physiologicalReaction direction="left-to-right" evidence="30">
        <dbReference type="Rhea" id="RHEA:41861"/>
    </physiologicalReaction>
</comment>
<evidence type="ECO:0000256" key="49">
    <source>
        <dbReference type="ARBA" id="ARBA00048051"/>
    </source>
</evidence>
<dbReference type="SMART" id="SM00822">
    <property type="entry name" value="PKS_KR"/>
    <property type="match status" value="1"/>
</dbReference>
<dbReference type="InterPro" id="IPR032821">
    <property type="entry name" value="PKS_assoc"/>
</dbReference>
<evidence type="ECO:0000256" key="55">
    <source>
        <dbReference type="ARBA" id="ARBA00048650"/>
    </source>
</evidence>
<dbReference type="Pfam" id="PF21149">
    <property type="entry name" value="FAS_pseudo-KR"/>
    <property type="match status" value="1"/>
</dbReference>
<comment type="catalytic activity">
    <reaction evidence="54">
        <text>3-oxohexanoyl-[ACP] + NADPH + H(+) = (3R)-hydroxyhexanoyl-[ACP] + NADP(+)</text>
        <dbReference type="Rhea" id="RHEA:41824"/>
        <dbReference type="Rhea" id="RHEA-COMP:9629"/>
        <dbReference type="Rhea" id="RHEA-COMP:9630"/>
        <dbReference type="ChEBI" id="CHEBI:15378"/>
        <dbReference type="ChEBI" id="CHEBI:57783"/>
        <dbReference type="ChEBI" id="CHEBI:58349"/>
        <dbReference type="ChEBI" id="CHEBI:78456"/>
        <dbReference type="ChEBI" id="CHEBI:78457"/>
    </reaction>
    <physiologicalReaction direction="left-to-right" evidence="54">
        <dbReference type="Rhea" id="RHEA:41825"/>
    </physiologicalReaction>
</comment>
<dbReference type="InterPro" id="IPR042104">
    <property type="entry name" value="PKS_dehydratase_sf"/>
</dbReference>
<evidence type="ECO:0000256" key="16">
    <source>
        <dbReference type="ARBA" id="ARBA00022801"/>
    </source>
</evidence>
<evidence type="ECO:0000256" key="40">
    <source>
        <dbReference type="ARBA" id="ARBA00047400"/>
    </source>
</evidence>
<keyword evidence="25" id="KW-0456">Lyase</keyword>
<evidence type="ECO:0000256" key="15">
    <source>
        <dbReference type="ARBA" id="ARBA00022799"/>
    </source>
</evidence>
<dbReference type="SMART" id="SM00827">
    <property type="entry name" value="PKS_AT"/>
    <property type="match status" value="1"/>
</dbReference>
<dbReference type="InterPro" id="IPR013968">
    <property type="entry name" value="PKS_KR"/>
</dbReference>
<comment type="catalytic activity">
    <reaction evidence="57">
        <text>hexadecanoyl-[ACP] + H2O = hexadecanoate + holo-[ACP] + H(+)</text>
        <dbReference type="Rhea" id="RHEA:41932"/>
        <dbReference type="Rhea" id="RHEA-COMP:9652"/>
        <dbReference type="Rhea" id="RHEA-COMP:9685"/>
        <dbReference type="ChEBI" id="CHEBI:7896"/>
        <dbReference type="ChEBI" id="CHEBI:15377"/>
        <dbReference type="ChEBI" id="CHEBI:15378"/>
        <dbReference type="ChEBI" id="CHEBI:64479"/>
        <dbReference type="ChEBI" id="CHEBI:78483"/>
        <dbReference type="EC" id="3.1.2.14"/>
    </reaction>
    <physiologicalReaction direction="left-to-right" evidence="57">
        <dbReference type="Rhea" id="RHEA:41933"/>
    </physiologicalReaction>
</comment>
<comment type="catalytic activity">
    <reaction evidence="53">
        <text>a fatty acyl-[ACP] + malonyl-[ACP] + H(+) = a 3-oxoacyl-[ACP] + holo-[ACP] + CO2</text>
        <dbReference type="Rhea" id="RHEA:22836"/>
        <dbReference type="Rhea" id="RHEA-COMP:9623"/>
        <dbReference type="Rhea" id="RHEA-COMP:9685"/>
        <dbReference type="Rhea" id="RHEA-COMP:9916"/>
        <dbReference type="Rhea" id="RHEA-COMP:14125"/>
        <dbReference type="ChEBI" id="CHEBI:15378"/>
        <dbReference type="ChEBI" id="CHEBI:16526"/>
        <dbReference type="ChEBI" id="CHEBI:64479"/>
        <dbReference type="ChEBI" id="CHEBI:78449"/>
        <dbReference type="ChEBI" id="CHEBI:78776"/>
        <dbReference type="ChEBI" id="CHEBI:138651"/>
        <dbReference type="EC" id="2.3.1.41"/>
    </reaction>
    <physiologicalReaction direction="left-to-right" evidence="53">
        <dbReference type="Rhea" id="RHEA:22837"/>
    </physiologicalReaction>
</comment>
<dbReference type="Gene3D" id="3.40.50.720">
    <property type="entry name" value="NAD(P)-binding Rossmann-like Domain"/>
    <property type="match status" value="1"/>
</dbReference>
<dbReference type="EC" id="2.3.1.85" evidence="4"/>
<comment type="catalytic activity">
    <reaction evidence="65">
        <text>butanoyl-[ACP] + malonyl-[ACP] + H(+) = 3-oxohexanoyl-[ACP] + holo-[ACP] + CO2</text>
        <dbReference type="Rhea" id="RHEA:41820"/>
        <dbReference type="Rhea" id="RHEA-COMP:9623"/>
        <dbReference type="Rhea" id="RHEA-COMP:9628"/>
        <dbReference type="Rhea" id="RHEA-COMP:9629"/>
        <dbReference type="Rhea" id="RHEA-COMP:9685"/>
        <dbReference type="ChEBI" id="CHEBI:15378"/>
        <dbReference type="ChEBI" id="CHEBI:16526"/>
        <dbReference type="ChEBI" id="CHEBI:64479"/>
        <dbReference type="ChEBI" id="CHEBI:78449"/>
        <dbReference type="ChEBI" id="CHEBI:78454"/>
        <dbReference type="ChEBI" id="CHEBI:78456"/>
    </reaction>
    <physiologicalReaction direction="left-to-right" evidence="65">
        <dbReference type="Rhea" id="RHEA:41821"/>
    </physiologicalReaction>
</comment>
<dbReference type="Pfam" id="PF00107">
    <property type="entry name" value="ADH_zinc_N"/>
    <property type="match status" value="1"/>
</dbReference>
<dbReference type="GO" id="GO:0004316">
    <property type="term" value="F:3-oxoacyl-[acyl-carrier-protein] reductase (NADPH) activity"/>
    <property type="evidence" value="ECO:0007669"/>
    <property type="project" value="UniProtKB-EC"/>
</dbReference>
<evidence type="ECO:0000259" key="71">
    <source>
        <dbReference type="PROSITE" id="PS52019"/>
    </source>
</evidence>
<dbReference type="PROSITE" id="PS52019">
    <property type="entry name" value="PKS_MFAS_DH"/>
    <property type="match status" value="1"/>
</dbReference>
<evidence type="ECO:0000256" key="45">
    <source>
        <dbReference type="ARBA" id="ARBA00047810"/>
    </source>
</evidence>
<evidence type="ECO:0000256" key="6">
    <source>
        <dbReference type="ARBA" id="ARBA00013167"/>
    </source>
</evidence>
<dbReference type="SUPFAM" id="SSF51735">
    <property type="entry name" value="NAD(P)-binding Rossmann-fold domains"/>
    <property type="match status" value="2"/>
</dbReference>
<evidence type="ECO:0000256" key="52">
    <source>
        <dbReference type="ARBA" id="ARBA00048420"/>
    </source>
</evidence>
<dbReference type="GO" id="GO:0031177">
    <property type="term" value="F:phosphopantetheine binding"/>
    <property type="evidence" value="ECO:0007669"/>
    <property type="project" value="InterPro"/>
</dbReference>
<feature type="active site" description="Proton acceptor; for dehydratase activity" evidence="68">
    <location>
        <position position="876"/>
    </location>
</feature>
<sequence>MATKTSDDIVITGISGRFPESSNLEEFKQQLFDGVDLVTDDERRWPSGLHNLPTRTGKMKDISHFDATFFGVSPKQAHTMDPQLRFLLESTYEAIVDAGVNPNDIKGSKTGVYVGVFQNEARDYWTRNPDRIKGYGLNGCSAFMFANRISYTFDFKGPSYVVDSACSGSMVALHQAVWAMKNGECDAAIVAGVNLLLRPETSLEFLIIGMLSAEGKCKSFDADGNGYVRSEATVVVYLQKKESAKRVYATILGIKVNNDGYKEEGITFPSGNMQNVLIRDTYTEFGVDPSEVLYFEAHGTGTIAGDTQEVNSIADFFCENRKEPLLIGSVKSNMGHPESASGLCSLAKVVISMESGFIPANLHFQSPNKNIPALCDGRLKVVTKNEPWLGGLAAINSFGAGGTNSHLILKANPKEKIKQNAPGVRRVVAISGRTSDAVHTLIDQVKKHRHDDEFLYLVNEVHQDGIKGHQYRGFCLLNDTPVCEIGDISFQKRPVWFIYSGVGSQKSIGKELMQIEVFRSSIKKSSVVLQQFGIDLEDIIVNGTDSIFENVLNTTVAIVGVQIALTDLLKFLDVQPDGIIGHSIGEISCAYADETLTAEQTILTAYHRGKSLIDSDLVKGSMAAVGLSWDQAHQRCPSNVFPACHNAQNITTVSGLSDSVKAFVAQLTSENIFAKEVKVSNVAFHSKYVAKAGPQFHKALKQIIPFPKPRTSKWISSSIPESKWTTTLAQYSSPDYHVGNFLSPVLFHEALQHVPDNAVVIEIAPSALFQGIIRRSLRSKITPVSLFKKECDNDVEFLLTALGRAHNAGCQPKFAKLYPSIDFPVGRGTSMIAPCVKWDHSEEWTVPNFVEKNSRSGAVEVQVDVNNEDYRFLLDHIIDGRILCPASLYVVLIWKTLAKLKNKNYTQMPVVVENMEIHRATVVPEQGSLKFTINILQQNGDFELCEGGSIVVTGKIYNPEDISKMTSYLPFTEPQAGETWLPLNQHEVYKELRLRGYEYGNSFQEILETDNRFLNGKIKWNNWISCIDTMLQFWTIRMHTRELYLPTKLQKVVIDPKMHLQAARQSDNVLAVSAFDNIGVVKCGGVEIGGLITNYVKRRHLTHPAPKIEKYEFVPLEDKVWVSENVALTIIMQTVLENNVGVLRIGEMESGHPMEEKLLLEIEKVLKRELVTSVDTKIITSKYPTLTDFDVVVVSVANIKTELSFLETILQKLGQESFLLLEGDKEDLNFDNIPSTGVVVSTQVTSTKMYTLLRKPTEIDTNSSVIKVTEDLSWIELVKDAMKRNEDCANKIYLYTQGDNFSGLIGFVNCLKQEPGGEKVRAVFIEDANAPPFSLTQYSEQLRKDLVHNVLKKNVWGTLRHIPFENNKISTQHAYISPQVAGSLASLQWVQSRLDLRKNEPNLELCRVNYATITSDDVLLAMGKFSEERPLKRNHTLGSEFSGRDNIDKRVMGIITTSSLATTIEVDIEFLWSVPEKWSLEEASTVPNAYATSYYALVVRGGIKSGESVLIHDGSETIGLASIRIALKMGCKVFTFVNTKEKKDFLQRIFPELADGCIGHDSTFDEMVLKETNGCGVDLVFGYATGEHLETSLNCLTHGGRFLKIGNFDFPKKGVLKMKNISLYGIVFDAQFRSKVSIKRKIRPLVDEGISNGTVKPLPRTVFRNNQIEEAFHCIESTTHMGKSILEICPEDQKPHSVLATPRSYFTPNKSYVIIGGLGGFGLELANWLTQRGATKLVLSSTHAIQTGYQSLRVRHWTDSGITVQIFTADVTTPNGTRKLLEEANNLGPVGGIFNIAAVLRDALIINLTESDFRTVCAPKIEITKHLDVLSRELCPQLEHFVTFSSSSCGRGNAGQSNYGYANSAMERLCEARREVGLPGLAIQWGVVGDVGLAMGMASERYVKGSGMVPQRMTSCLSTLDVLLQQSSPVVSSMVMQGKRGVKSKETGMIEVVATILGIEDVSKVSDSVPFVDLGMDSLMAAEISQTLKYNYDWGLSVKEIRALTFAQMNEHEKSSKPVKVDARMDQPVENGISLVVTPSECLIGMNDTTTRSGQNPVFVIHPIEGIVSTLIPLAKGITAPVYGLQCSKETPDGTIEDMAAFYNDTIKTIQPKGPYSFVGYSFGAAVAFEMGLQLQHRGDKVNLVLIDGSPSYIPTYSKKNGIEILKTKKPVHECEILVYFATQFKKIDRRKALDELMLLKTWEERLDKITQILSGAVPVSDEDVRDAAASFFYKVVAANKYQPKFKFKGKVTLIKATENYIDVGNDYGLSEVCELNVKVDAIEGNHRSILVGSSVERIANIVNSGTAEIGTQSF</sequence>
<dbReference type="GO" id="GO:0141148">
    <property type="term" value="F:enoyl-[acyl-carrier-protein] reductase (NADPH) activity"/>
    <property type="evidence" value="ECO:0007669"/>
    <property type="project" value="UniProtKB-EC"/>
</dbReference>
<dbReference type="InterPro" id="IPR049391">
    <property type="entry name" value="FAS_pseudo-KR"/>
</dbReference>
<comment type="pathway">
    <text evidence="1">Lipid metabolism.</text>
</comment>
<dbReference type="InterPro" id="IPR009081">
    <property type="entry name" value="PP-bd_ACP"/>
</dbReference>
<evidence type="ECO:0000256" key="24">
    <source>
        <dbReference type="ARBA" id="ARBA00023160"/>
    </source>
</evidence>
<evidence type="ECO:0000256" key="23">
    <source>
        <dbReference type="ARBA" id="ARBA00023098"/>
    </source>
</evidence>
<dbReference type="InterPro" id="IPR001227">
    <property type="entry name" value="Ac_transferase_dom_sf"/>
</dbReference>
<dbReference type="Gene3D" id="3.40.47.10">
    <property type="match status" value="1"/>
</dbReference>
<keyword evidence="21" id="KW-0560">Oxidoreductase</keyword>
<evidence type="ECO:0000256" key="2">
    <source>
        <dbReference type="ARBA" id="ARBA00012004"/>
    </source>
</evidence>
<keyword evidence="18" id="KW-0521">NADP</keyword>
<comment type="catalytic activity">
    <reaction evidence="29">
        <text>(3R)-hydroxyhexanoyl-[ACP] = (2E)-hexenoyl-[ACP] + H2O</text>
        <dbReference type="Rhea" id="RHEA:41828"/>
        <dbReference type="Rhea" id="RHEA-COMP:9630"/>
        <dbReference type="Rhea" id="RHEA-COMP:9631"/>
        <dbReference type="ChEBI" id="CHEBI:15377"/>
        <dbReference type="ChEBI" id="CHEBI:78457"/>
        <dbReference type="ChEBI" id="CHEBI:78458"/>
    </reaction>
    <physiologicalReaction direction="left-to-right" evidence="29">
        <dbReference type="Rhea" id="RHEA:41829"/>
    </physiologicalReaction>
</comment>
<evidence type="ECO:0000256" key="34">
    <source>
        <dbReference type="ARBA" id="ARBA00023401"/>
    </source>
</evidence>